<dbReference type="AlphaFoldDB" id="A0A6A5F894"/>
<feature type="compositionally biased region" description="Basic residues" evidence="1">
    <location>
        <begin position="170"/>
        <end position="180"/>
    </location>
</feature>
<proteinExistence type="predicted"/>
<gene>
    <name evidence="2" type="ORF">PFLUV_G00077620</name>
</gene>
<name>A0A6A5F894_PERFL</name>
<feature type="region of interest" description="Disordered" evidence="1">
    <location>
        <begin position="117"/>
        <end position="143"/>
    </location>
</feature>
<feature type="region of interest" description="Disordered" evidence="1">
    <location>
        <begin position="168"/>
        <end position="204"/>
    </location>
</feature>
<comment type="caution">
    <text evidence="2">The sequence shown here is derived from an EMBL/GenBank/DDBJ whole genome shotgun (WGS) entry which is preliminary data.</text>
</comment>
<evidence type="ECO:0000313" key="3">
    <source>
        <dbReference type="Proteomes" id="UP000465112"/>
    </source>
</evidence>
<feature type="compositionally biased region" description="Basic and acidic residues" evidence="1">
    <location>
        <begin position="194"/>
        <end position="204"/>
    </location>
</feature>
<dbReference type="Proteomes" id="UP000465112">
    <property type="component" value="Chromosome 6"/>
</dbReference>
<reference evidence="2 3" key="1">
    <citation type="submission" date="2019-06" db="EMBL/GenBank/DDBJ databases">
        <title>A chromosome-scale genome assembly of the European perch, Perca fluviatilis.</title>
        <authorList>
            <person name="Roques C."/>
            <person name="Zahm M."/>
            <person name="Cabau C."/>
            <person name="Klopp C."/>
            <person name="Bouchez O."/>
            <person name="Donnadieu C."/>
            <person name="Kuhl H."/>
            <person name="Gislard M."/>
            <person name="Guendouz S."/>
            <person name="Journot L."/>
            <person name="Haffray P."/>
            <person name="Bestin A."/>
            <person name="Morvezen R."/>
            <person name="Feron R."/>
            <person name="Wen M."/>
            <person name="Jouanno E."/>
            <person name="Herpin A."/>
            <person name="Schartl M."/>
            <person name="Postlethwait J."/>
            <person name="Schaerlinger B."/>
            <person name="Chardard D."/>
            <person name="Lecocq T."/>
            <person name="Poncet C."/>
            <person name="Jaffrelo L."/>
            <person name="Lampietro C."/>
            <person name="Guiguen Y."/>
        </authorList>
    </citation>
    <scope>NUCLEOTIDE SEQUENCE [LARGE SCALE GENOMIC DNA]</scope>
    <source>
        <tissue evidence="2">Blood</tissue>
    </source>
</reference>
<evidence type="ECO:0000256" key="1">
    <source>
        <dbReference type="SAM" id="MobiDB-lite"/>
    </source>
</evidence>
<keyword evidence="3" id="KW-1185">Reference proteome</keyword>
<feature type="compositionally biased region" description="Acidic residues" evidence="1">
    <location>
        <begin position="117"/>
        <end position="135"/>
    </location>
</feature>
<dbReference type="EMBL" id="VHII01000006">
    <property type="protein sequence ID" value="KAF1389830.1"/>
    <property type="molecule type" value="Genomic_DNA"/>
</dbReference>
<accession>A0A6A5F894</accession>
<sequence>MTLPRGMCCCPVCLKDYVALSNHLQRAHGVHNVEERKILLNLATRRVNVRNEACPVLGCSYHSTRLDKHLRDGHRELTRDEVEVNLDMARRTKSISLLTALRRTNPTVSMSTGLDLEEENEGDQMEVPGEAEEDAPQCPDPSSIHSKVEVKRLSARLQLVERELMNMRSKSQRLAKRLRRSQAMASARETPAATRKEMGIKRMR</sequence>
<protein>
    <submittedName>
        <fullName evidence="2">Uncharacterized protein</fullName>
    </submittedName>
</protein>
<evidence type="ECO:0000313" key="2">
    <source>
        <dbReference type="EMBL" id="KAF1389830.1"/>
    </source>
</evidence>
<organism evidence="2 3">
    <name type="scientific">Perca fluviatilis</name>
    <name type="common">European perch</name>
    <dbReference type="NCBI Taxonomy" id="8168"/>
    <lineage>
        <taxon>Eukaryota</taxon>
        <taxon>Metazoa</taxon>
        <taxon>Chordata</taxon>
        <taxon>Craniata</taxon>
        <taxon>Vertebrata</taxon>
        <taxon>Euteleostomi</taxon>
        <taxon>Actinopterygii</taxon>
        <taxon>Neopterygii</taxon>
        <taxon>Teleostei</taxon>
        <taxon>Neoteleostei</taxon>
        <taxon>Acanthomorphata</taxon>
        <taxon>Eupercaria</taxon>
        <taxon>Perciformes</taxon>
        <taxon>Percoidei</taxon>
        <taxon>Percidae</taxon>
        <taxon>Percinae</taxon>
        <taxon>Perca</taxon>
    </lineage>
</organism>